<dbReference type="OrthoDB" id="15210at2157"/>
<dbReference type="PANTHER" id="PTHR15004">
    <property type="entry name" value="GLUTAMYL-TRNA(GLN) AMIDOTRANSFERASE SUBUNIT C, MITOCHONDRIAL"/>
    <property type="match status" value="1"/>
</dbReference>
<dbReference type="EC" id="6.3.5.-" evidence="1"/>
<dbReference type="RefSeq" id="WP_217907073.1">
    <property type="nucleotide sequence ID" value="NZ_CP040089.1"/>
</dbReference>
<evidence type="ECO:0000313" key="4">
    <source>
        <dbReference type="Proteomes" id="UP000377803"/>
    </source>
</evidence>
<keyword evidence="1" id="KW-0648">Protein biosynthesis</keyword>
<keyword evidence="1" id="KW-0547">Nucleotide-binding</keyword>
<accession>A0A5Q0UFD7</accession>
<evidence type="ECO:0000313" key="3">
    <source>
        <dbReference type="EMBL" id="QGA80298.1"/>
    </source>
</evidence>
<dbReference type="PANTHER" id="PTHR15004:SF0">
    <property type="entry name" value="GLUTAMYL-TRNA(GLN) AMIDOTRANSFERASE SUBUNIT C, MITOCHONDRIAL"/>
    <property type="match status" value="1"/>
</dbReference>
<reference evidence="4" key="1">
    <citation type="submission" date="2019-05" db="EMBL/GenBank/DDBJ databases">
        <title>Candidatus Nanohalobium constans, a novel model system to study the DPANN nano-sized archaea: genomic and physiological characterization of a nanoarchaeon co-cultured with its chitinotrophic host.</title>
        <authorList>
            <person name="La Cono V."/>
            <person name="Arcadi E."/>
            <person name="Crisafi F."/>
            <person name="Denaro R."/>
            <person name="La Spada G."/>
            <person name="Messina E."/>
            <person name="Smedile F."/>
            <person name="Toshchakov S.V."/>
            <person name="Shevchenko M.A."/>
            <person name="Golyshin P.N."/>
            <person name="Golyshina O.V."/>
            <person name="Ferrer M."/>
            <person name="Rohde M."/>
            <person name="Mushegian A."/>
            <person name="Sorokin D.Y."/>
            <person name="Giuliano L."/>
            <person name="Yakimov M.M."/>
        </authorList>
    </citation>
    <scope>NUCLEOTIDE SEQUENCE [LARGE SCALE GENOMIC DNA]</scope>
    <source>
        <strain evidence="4">LC1Nh</strain>
    </source>
</reference>
<dbReference type="AlphaFoldDB" id="A0A5Q0UFD7"/>
<dbReference type="HAMAP" id="MF_00122">
    <property type="entry name" value="GatC"/>
    <property type="match status" value="1"/>
</dbReference>
<dbReference type="GO" id="GO:0006450">
    <property type="term" value="P:regulation of translational fidelity"/>
    <property type="evidence" value="ECO:0007669"/>
    <property type="project" value="InterPro"/>
</dbReference>
<dbReference type="EMBL" id="CP040089">
    <property type="protein sequence ID" value="QGA80298.1"/>
    <property type="molecule type" value="Genomic_DNA"/>
</dbReference>
<dbReference type="InterPro" id="IPR003837">
    <property type="entry name" value="GatC"/>
</dbReference>
<dbReference type="GO" id="GO:0050566">
    <property type="term" value="F:asparaginyl-tRNA synthase (glutamine-hydrolyzing) activity"/>
    <property type="evidence" value="ECO:0007669"/>
    <property type="project" value="RHEA"/>
</dbReference>
<evidence type="ECO:0000256" key="1">
    <source>
        <dbReference type="HAMAP-Rule" id="MF_00122"/>
    </source>
</evidence>
<evidence type="ECO:0000256" key="2">
    <source>
        <dbReference type="SAM" id="MobiDB-lite"/>
    </source>
</evidence>
<dbReference type="GO" id="GO:0070681">
    <property type="term" value="P:glutaminyl-tRNAGln biosynthesis via transamidation"/>
    <property type="evidence" value="ECO:0007669"/>
    <property type="project" value="TreeGrafter"/>
</dbReference>
<name>A0A5Q0UFD7_9ARCH</name>
<dbReference type="KEGG" id="ncon:LC1Nh_0397"/>
<comment type="catalytic activity">
    <reaction evidence="1">
        <text>L-glutamyl-tRNA(Gln) + L-glutamine + ATP + H2O = L-glutaminyl-tRNA(Gln) + L-glutamate + ADP + phosphate + H(+)</text>
        <dbReference type="Rhea" id="RHEA:17521"/>
        <dbReference type="Rhea" id="RHEA-COMP:9681"/>
        <dbReference type="Rhea" id="RHEA-COMP:9684"/>
        <dbReference type="ChEBI" id="CHEBI:15377"/>
        <dbReference type="ChEBI" id="CHEBI:15378"/>
        <dbReference type="ChEBI" id="CHEBI:29985"/>
        <dbReference type="ChEBI" id="CHEBI:30616"/>
        <dbReference type="ChEBI" id="CHEBI:43474"/>
        <dbReference type="ChEBI" id="CHEBI:58359"/>
        <dbReference type="ChEBI" id="CHEBI:78520"/>
        <dbReference type="ChEBI" id="CHEBI:78521"/>
        <dbReference type="ChEBI" id="CHEBI:456216"/>
    </reaction>
</comment>
<keyword evidence="3" id="KW-0808">Transferase</keyword>
<sequence length="92" mass="10722">MVDTEEVKQVAENARIKISDEEAEDFTEDFQEILGMFETLDQVDTEDVEPSFHPVETESKQREDQKEETLEKEDVFQNTENEEDGYFKGPSV</sequence>
<keyword evidence="1" id="KW-0067">ATP-binding</keyword>
<dbReference type="InterPro" id="IPR036113">
    <property type="entry name" value="Asp/Glu-ADT_sf_sub_c"/>
</dbReference>
<feature type="region of interest" description="Disordered" evidence="2">
    <location>
        <begin position="43"/>
        <end position="92"/>
    </location>
</feature>
<comment type="subunit">
    <text evidence="1">Heterotrimer of A, B and C subunits.</text>
</comment>
<dbReference type="GeneID" id="42364781"/>
<keyword evidence="1 3" id="KW-0436">Ligase</keyword>
<dbReference type="GO" id="GO:0050567">
    <property type="term" value="F:glutaminyl-tRNA synthase (glutamine-hydrolyzing) activity"/>
    <property type="evidence" value="ECO:0007669"/>
    <property type="project" value="UniProtKB-UniRule"/>
</dbReference>
<dbReference type="GO" id="GO:0016740">
    <property type="term" value="F:transferase activity"/>
    <property type="evidence" value="ECO:0007669"/>
    <property type="project" value="UniProtKB-KW"/>
</dbReference>
<organism evidence="3 4">
    <name type="scientific">Candidatus Nanohalobium constans</name>
    <dbReference type="NCBI Taxonomy" id="2565781"/>
    <lineage>
        <taxon>Archaea</taxon>
        <taxon>Candidatus Nanohalarchaeota</taxon>
        <taxon>Candidatus Nanohalobia</taxon>
        <taxon>Candidatus Nanohalobiales</taxon>
        <taxon>Candidatus Nanohalobiaceae</taxon>
        <taxon>Candidatus Nanohalobium</taxon>
    </lineage>
</organism>
<dbReference type="GO" id="GO:0005524">
    <property type="term" value="F:ATP binding"/>
    <property type="evidence" value="ECO:0007669"/>
    <property type="project" value="UniProtKB-KW"/>
</dbReference>
<protein>
    <recommendedName>
        <fullName evidence="1">Aspartyl/glutamyl-tRNA(Asn/Gln) amidotransferase subunit C</fullName>
        <shortName evidence="1">Asp/Glu-ADT subunit C</shortName>
        <ecNumber evidence="1">6.3.5.-</ecNumber>
    </recommendedName>
</protein>
<keyword evidence="4" id="KW-1185">Reference proteome</keyword>
<comment type="catalytic activity">
    <reaction evidence="1">
        <text>L-aspartyl-tRNA(Asn) + L-glutamine + ATP + H2O = L-asparaginyl-tRNA(Asn) + L-glutamate + ADP + phosphate + 2 H(+)</text>
        <dbReference type="Rhea" id="RHEA:14513"/>
        <dbReference type="Rhea" id="RHEA-COMP:9674"/>
        <dbReference type="Rhea" id="RHEA-COMP:9677"/>
        <dbReference type="ChEBI" id="CHEBI:15377"/>
        <dbReference type="ChEBI" id="CHEBI:15378"/>
        <dbReference type="ChEBI" id="CHEBI:29985"/>
        <dbReference type="ChEBI" id="CHEBI:30616"/>
        <dbReference type="ChEBI" id="CHEBI:43474"/>
        <dbReference type="ChEBI" id="CHEBI:58359"/>
        <dbReference type="ChEBI" id="CHEBI:78515"/>
        <dbReference type="ChEBI" id="CHEBI:78516"/>
        <dbReference type="ChEBI" id="CHEBI:456216"/>
    </reaction>
</comment>
<gene>
    <name evidence="1 3" type="primary">gatC</name>
    <name evidence="3" type="ORF">LC1Nh_0397</name>
</gene>
<dbReference type="Proteomes" id="UP000377803">
    <property type="component" value="Chromosome"/>
</dbReference>
<dbReference type="Pfam" id="PF02686">
    <property type="entry name" value="GatC"/>
    <property type="match status" value="1"/>
</dbReference>
<dbReference type="Gene3D" id="1.10.20.60">
    <property type="entry name" value="Glu-tRNAGln amidotransferase C subunit, N-terminal domain"/>
    <property type="match status" value="1"/>
</dbReference>
<dbReference type="GO" id="GO:0006412">
    <property type="term" value="P:translation"/>
    <property type="evidence" value="ECO:0007669"/>
    <property type="project" value="UniProtKB-UniRule"/>
</dbReference>
<comment type="similarity">
    <text evidence="1">Belongs to the GatC family.</text>
</comment>
<feature type="compositionally biased region" description="Basic and acidic residues" evidence="2">
    <location>
        <begin position="55"/>
        <end position="75"/>
    </location>
</feature>
<proteinExistence type="inferred from homology"/>
<dbReference type="NCBIfam" id="TIGR00135">
    <property type="entry name" value="gatC"/>
    <property type="match status" value="1"/>
</dbReference>
<dbReference type="SUPFAM" id="SSF141000">
    <property type="entry name" value="Glu-tRNAGln amidotransferase C subunit"/>
    <property type="match status" value="1"/>
</dbReference>
<comment type="function">
    <text evidence="1">Allows the formation of correctly charged Asn-tRNA(Asn) or Gln-tRNA(Gln) through the transamidation of misacylated Asp-tRNA(Asn) or Glu-tRNA(Gln) in organisms which lack either or both of asparaginyl-tRNA or glutaminyl-tRNA synthetases. The reaction takes place in the presence of glutamine and ATP through an activated phospho-Asp-tRNA(Asn) or phospho-Glu-tRNA(Gln).</text>
</comment>